<keyword evidence="2" id="KW-1185">Reference proteome</keyword>
<proteinExistence type="predicted"/>
<protein>
    <submittedName>
        <fullName evidence="1">Uncharacterized protein</fullName>
    </submittedName>
</protein>
<sequence length="88" mass="9468">MNAPTTPKTYATTHASGTARWAIVGGVATVFAVHNGRQALPMPPDEGGVDLGKCFDLFPAQRELFWRILEQREGMRPGGPSCGRISGR</sequence>
<dbReference type="RefSeq" id="WP_147287017.1">
    <property type="nucleotide sequence ID" value="NZ_UGRY01000002.1"/>
</dbReference>
<accession>A0A378YBX0</accession>
<gene>
    <name evidence="1" type="ORF">NCTC1934_01725</name>
</gene>
<dbReference type="AlphaFoldDB" id="A0A378YBX0"/>
<name>A0A378YBX0_9NOCA</name>
<dbReference type="Proteomes" id="UP000255467">
    <property type="component" value="Unassembled WGS sequence"/>
</dbReference>
<dbReference type="EMBL" id="UGRY01000002">
    <property type="protein sequence ID" value="SUA74722.1"/>
    <property type="molecule type" value="Genomic_DNA"/>
</dbReference>
<evidence type="ECO:0000313" key="2">
    <source>
        <dbReference type="Proteomes" id="UP000255467"/>
    </source>
</evidence>
<evidence type="ECO:0000313" key="1">
    <source>
        <dbReference type="EMBL" id="SUA74722.1"/>
    </source>
</evidence>
<organism evidence="1 2">
    <name type="scientific">Nocardia otitidiscaviarum</name>
    <dbReference type="NCBI Taxonomy" id="1823"/>
    <lineage>
        <taxon>Bacteria</taxon>
        <taxon>Bacillati</taxon>
        <taxon>Actinomycetota</taxon>
        <taxon>Actinomycetes</taxon>
        <taxon>Mycobacteriales</taxon>
        <taxon>Nocardiaceae</taxon>
        <taxon>Nocardia</taxon>
    </lineage>
</organism>
<reference evidence="1 2" key="1">
    <citation type="submission" date="2018-06" db="EMBL/GenBank/DDBJ databases">
        <authorList>
            <consortium name="Pathogen Informatics"/>
            <person name="Doyle S."/>
        </authorList>
    </citation>
    <scope>NUCLEOTIDE SEQUENCE [LARGE SCALE GENOMIC DNA]</scope>
    <source>
        <strain evidence="1 2">NCTC1934</strain>
    </source>
</reference>
<dbReference type="OrthoDB" id="9809781at2"/>
<dbReference type="STRING" id="1406858.GCA_000710895_02091"/>